<dbReference type="SUPFAM" id="SSF81296">
    <property type="entry name" value="E set domains"/>
    <property type="match status" value="1"/>
</dbReference>
<dbReference type="AlphaFoldDB" id="E2GK04"/>
<dbReference type="PROSITE" id="PS50254">
    <property type="entry name" value="REL_2"/>
    <property type="match status" value="1"/>
</dbReference>
<organism evidence="2">
    <name type="scientific">Manduca sexta</name>
    <name type="common">Tobacco hawkmoth</name>
    <name type="synonym">Tobacco hornworm</name>
    <dbReference type="NCBI Taxonomy" id="7130"/>
    <lineage>
        <taxon>Eukaryota</taxon>
        <taxon>Metazoa</taxon>
        <taxon>Ecdysozoa</taxon>
        <taxon>Arthropoda</taxon>
        <taxon>Hexapoda</taxon>
        <taxon>Insecta</taxon>
        <taxon>Pterygota</taxon>
        <taxon>Neoptera</taxon>
        <taxon>Endopterygota</taxon>
        <taxon>Lepidoptera</taxon>
        <taxon>Glossata</taxon>
        <taxon>Ditrysia</taxon>
        <taxon>Bombycoidea</taxon>
        <taxon>Sphingidae</taxon>
        <taxon>Sphinginae</taxon>
        <taxon>Sphingini</taxon>
        <taxon>Manduca</taxon>
    </lineage>
</organism>
<name>E2GK04_MANSE</name>
<feature type="domain" description="RHD" evidence="1">
    <location>
        <begin position="87"/>
        <end position="267"/>
    </location>
</feature>
<evidence type="ECO:0000259" key="1">
    <source>
        <dbReference type="PROSITE" id="PS50254"/>
    </source>
</evidence>
<dbReference type="PRINTS" id="PR00057">
    <property type="entry name" value="NFKBTNSCPFCT"/>
</dbReference>
<evidence type="ECO:0000313" key="2">
    <source>
        <dbReference type="EMBL" id="ADK39025.1"/>
    </source>
</evidence>
<dbReference type="Gene3D" id="2.60.40.340">
    <property type="entry name" value="Rel homology domain (RHD), DNA-binding domain"/>
    <property type="match status" value="1"/>
</dbReference>
<dbReference type="SUPFAM" id="SSF49417">
    <property type="entry name" value="p53-like transcription factors"/>
    <property type="match status" value="1"/>
</dbReference>
<dbReference type="GO" id="GO:0034097">
    <property type="term" value="P:response to cytokine"/>
    <property type="evidence" value="ECO:0007669"/>
    <property type="project" value="TreeGrafter"/>
</dbReference>
<dbReference type="GO" id="GO:0005737">
    <property type="term" value="C:cytoplasm"/>
    <property type="evidence" value="ECO:0007669"/>
    <property type="project" value="InterPro"/>
</dbReference>
<dbReference type="EMBL" id="HM363515">
    <property type="protein sequence ID" value="ADK39025.1"/>
    <property type="molecule type" value="mRNA"/>
</dbReference>
<dbReference type="GO" id="GO:0007249">
    <property type="term" value="P:canonical NF-kappaB signal transduction"/>
    <property type="evidence" value="ECO:0007669"/>
    <property type="project" value="TreeGrafter"/>
</dbReference>
<dbReference type="Pfam" id="PF00554">
    <property type="entry name" value="RHD_DNA_bind"/>
    <property type="match status" value="1"/>
</dbReference>
<dbReference type="GO" id="GO:0045944">
    <property type="term" value="P:positive regulation of transcription by RNA polymerase II"/>
    <property type="evidence" value="ECO:0007669"/>
    <property type="project" value="TreeGrafter"/>
</dbReference>
<dbReference type="GO" id="GO:0005634">
    <property type="term" value="C:nucleus"/>
    <property type="evidence" value="ECO:0007669"/>
    <property type="project" value="TreeGrafter"/>
</dbReference>
<dbReference type="GO" id="GO:0048731">
    <property type="term" value="P:system development"/>
    <property type="evidence" value="ECO:0007669"/>
    <property type="project" value="UniProtKB-ARBA"/>
</dbReference>
<proteinExistence type="evidence at transcript level"/>
<dbReference type="GO" id="GO:0048468">
    <property type="term" value="P:cell development"/>
    <property type="evidence" value="ECO:0007669"/>
    <property type="project" value="UniProtKB-ARBA"/>
</dbReference>
<dbReference type="GO" id="GO:0045087">
    <property type="term" value="P:innate immune response"/>
    <property type="evidence" value="ECO:0007669"/>
    <property type="project" value="TreeGrafter"/>
</dbReference>
<sequence>MLVTLCGGNYSGLSLTKTNHYMSPKSYVPGNGYDAAVILGTTEQNDSEPSNLNISDVFEAITLADPSFGAGVPSVEETMAHTQPQPLQMPYVVVVQQPASKALRFRYECEGRSAGSIPGASSTPENRTFPAIKIIGYTGTVSIVVSCVTKDEPCRPHPHNLVGRDHCDRGVFSVRIEITDENNEYQFRNLGIQCVKRRDIGEALRIREDLRVDPFKTGFTHRNHPQGIDLNAVRLAFQVFLPHSSGKMRRTLAPVVSDVIYDKKAMSDLLIVRASHCAGPARGGTQVVLLCEKVTREDTVVVFYQEDNNRVLWEEMAIIIVVHKQYAIAFETPPYKNPNITDNVNVRFQLRRLSDKMTSNSLPFEYIPEYQDYPSYRQDNSERNPQSQPITHKVTVEDFESTTKRYFTRSTDNSNYGWDAVPVTYNGRKKVCYCPKRS</sequence>
<dbReference type="InterPro" id="IPR037059">
    <property type="entry name" value="RHD_DNA_bind_dom_sf"/>
</dbReference>
<dbReference type="InterPro" id="IPR014756">
    <property type="entry name" value="Ig_E-set"/>
</dbReference>
<dbReference type="InterPro" id="IPR002909">
    <property type="entry name" value="IPT_dom"/>
</dbReference>
<accession>E2GK04</accession>
<reference evidence="2" key="1">
    <citation type="submission" date="2010-05" db="EMBL/GenBank/DDBJ databases">
        <title>Cloning and expression of a Rel family protein in Manduca sexta.</title>
        <authorList>
            <person name="Rao X.-J."/>
            <person name="Yu X.-Q."/>
        </authorList>
    </citation>
    <scope>NUCLEOTIDE SEQUENCE</scope>
</reference>
<dbReference type="OrthoDB" id="7881762at2759"/>
<dbReference type="PANTHER" id="PTHR24169:SF25">
    <property type="entry name" value="DORSAL-RELATED IMMUNITY FACTOR DIF-RELATED"/>
    <property type="match status" value="1"/>
</dbReference>
<dbReference type="Gene3D" id="2.60.40.10">
    <property type="entry name" value="Immunoglobulins"/>
    <property type="match status" value="1"/>
</dbReference>
<dbReference type="GO" id="GO:0038061">
    <property type="term" value="P:non-canonical NF-kappaB signal transduction"/>
    <property type="evidence" value="ECO:0007669"/>
    <property type="project" value="TreeGrafter"/>
</dbReference>
<dbReference type="InterPro" id="IPR011539">
    <property type="entry name" value="RHD_DNA_bind_dom"/>
</dbReference>
<dbReference type="InterPro" id="IPR013783">
    <property type="entry name" value="Ig-like_fold"/>
</dbReference>
<dbReference type="InterPro" id="IPR030492">
    <property type="entry name" value="RHD_CS"/>
</dbReference>
<dbReference type="InterPro" id="IPR032397">
    <property type="entry name" value="RHD_dimer"/>
</dbReference>
<protein>
    <submittedName>
        <fullName evidence="2">Dorsal</fullName>
    </submittedName>
</protein>
<dbReference type="PROSITE" id="PS01204">
    <property type="entry name" value="REL_1"/>
    <property type="match status" value="1"/>
</dbReference>
<dbReference type="GO" id="GO:0000981">
    <property type="term" value="F:DNA-binding transcription factor activity, RNA polymerase II-specific"/>
    <property type="evidence" value="ECO:0007669"/>
    <property type="project" value="TreeGrafter"/>
</dbReference>
<dbReference type="SMART" id="SM00429">
    <property type="entry name" value="IPT"/>
    <property type="match status" value="1"/>
</dbReference>
<dbReference type="GO" id="GO:0000978">
    <property type="term" value="F:RNA polymerase II cis-regulatory region sequence-specific DNA binding"/>
    <property type="evidence" value="ECO:0007669"/>
    <property type="project" value="TreeGrafter"/>
</dbReference>
<reference evidence="2" key="2">
    <citation type="journal article" date="2016" name="Sci. Rep.">
        <title>Co-expression of Dorsal and Rel2 Negatively Regulates Antimicrobial Peptide Expression in the Tobacco Hornworm Manduca sexta.</title>
        <authorList>
            <person name="Zhong X."/>
            <person name="Rao X.J."/>
            <person name="Yi H.Y."/>
            <person name="Lin X.Y."/>
            <person name="Huang X.H."/>
            <person name="Yu X.Q."/>
        </authorList>
    </citation>
    <scope>NUCLEOTIDE SEQUENCE</scope>
</reference>
<dbReference type="PANTHER" id="PTHR24169">
    <property type="entry name" value="NUCLEAR FACTOR NF-KAPPA-B PROTEIN"/>
    <property type="match status" value="1"/>
</dbReference>
<dbReference type="InterPro" id="IPR000451">
    <property type="entry name" value="NFkB/Dor"/>
</dbReference>
<dbReference type="Pfam" id="PF16179">
    <property type="entry name" value="RHD_dimer"/>
    <property type="match status" value="1"/>
</dbReference>
<dbReference type="GO" id="GO:0033554">
    <property type="term" value="P:cellular response to stress"/>
    <property type="evidence" value="ECO:0007669"/>
    <property type="project" value="TreeGrafter"/>
</dbReference>
<dbReference type="InterPro" id="IPR008967">
    <property type="entry name" value="p53-like_TF_DNA-bd_sf"/>
</dbReference>